<dbReference type="InterPro" id="IPR000073">
    <property type="entry name" value="AB_hydrolase_1"/>
</dbReference>
<dbReference type="RefSeq" id="WP_190021478.1">
    <property type="nucleotide sequence ID" value="NZ_BMUT01000003.1"/>
</dbReference>
<keyword evidence="3" id="KW-1185">Reference proteome</keyword>
<protein>
    <submittedName>
        <fullName evidence="2">Hydrolase</fullName>
    </submittedName>
</protein>
<proteinExistence type="predicted"/>
<gene>
    <name evidence="2" type="ORF">GCM10010324_22440</name>
</gene>
<dbReference type="Pfam" id="PF00561">
    <property type="entry name" value="Abhydrolase_1"/>
    <property type="match status" value="1"/>
</dbReference>
<evidence type="ECO:0000313" key="2">
    <source>
        <dbReference type="EMBL" id="GGX76294.1"/>
    </source>
</evidence>
<dbReference type="PANTHER" id="PTHR43433:SF5">
    <property type="entry name" value="AB HYDROLASE-1 DOMAIN-CONTAINING PROTEIN"/>
    <property type="match status" value="1"/>
</dbReference>
<dbReference type="GO" id="GO:0016787">
    <property type="term" value="F:hydrolase activity"/>
    <property type="evidence" value="ECO:0007669"/>
    <property type="project" value="UniProtKB-KW"/>
</dbReference>
<evidence type="ECO:0000313" key="3">
    <source>
        <dbReference type="Proteomes" id="UP000659223"/>
    </source>
</evidence>
<comment type="caution">
    <text evidence="2">The sequence shown here is derived from an EMBL/GenBank/DDBJ whole genome shotgun (WGS) entry which is preliminary data.</text>
</comment>
<sequence>MNDKPGPGPTTGTLAVPGATLYYETRGSGPLLLLIPGGAGDAGMFAGMSPALAAEYTVVSYDPRALSRSTLDGPLTDQQVQVWSDDALRLLDHLSPGEEASVMGSSSGAIVALDLLTRHPGRLRRVVVHEPPLLELLQDPAPYRALFAEVRDTFREKGLGPAMARFGEGIGEPVTEEEAERATELPPEIQEMAPRMHANFPVFLENMLCPFSSSVPDLEALRPAAHKLVPAVGRQSRTQEPFHGPVARLAELSGRTLVEFPGGHLGAVERPKEFGELLLRVLA</sequence>
<dbReference type="Gene3D" id="3.40.50.1820">
    <property type="entry name" value="alpha/beta hydrolase"/>
    <property type="match status" value="1"/>
</dbReference>
<dbReference type="InterPro" id="IPR050471">
    <property type="entry name" value="AB_hydrolase"/>
</dbReference>
<dbReference type="EMBL" id="BMUT01000003">
    <property type="protein sequence ID" value="GGX76294.1"/>
    <property type="molecule type" value="Genomic_DNA"/>
</dbReference>
<accession>A0ABQ2Y9Q5</accession>
<dbReference type="InterPro" id="IPR029058">
    <property type="entry name" value="AB_hydrolase_fold"/>
</dbReference>
<dbReference type="Proteomes" id="UP000659223">
    <property type="component" value="Unassembled WGS sequence"/>
</dbReference>
<dbReference type="SUPFAM" id="SSF53474">
    <property type="entry name" value="alpha/beta-Hydrolases"/>
    <property type="match status" value="1"/>
</dbReference>
<keyword evidence="2" id="KW-0378">Hydrolase</keyword>
<dbReference type="PANTHER" id="PTHR43433">
    <property type="entry name" value="HYDROLASE, ALPHA/BETA FOLD FAMILY PROTEIN"/>
    <property type="match status" value="1"/>
</dbReference>
<feature type="domain" description="AB hydrolase-1" evidence="1">
    <location>
        <begin position="30"/>
        <end position="166"/>
    </location>
</feature>
<organism evidence="2 3">
    <name type="scientific">Streptomyces hiroshimensis</name>
    <dbReference type="NCBI Taxonomy" id="66424"/>
    <lineage>
        <taxon>Bacteria</taxon>
        <taxon>Bacillati</taxon>
        <taxon>Actinomycetota</taxon>
        <taxon>Actinomycetes</taxon>
        <taxon>Kitasatosporales</taxon>
        <taxon>Streptomycetaceae</taxon>
        <taxon>Streptomyces</taxon>
    </lineage>
</organism>
<name>A0ABQ2Y9Q5_9ACTN</name>
<reference evidence="3" key="1">
    <citation type="journal article" date="2019" name="Int. J. Syst. Evol. Microbiol.">
        <title>The Global Catalogue of Microorganisms (GCM) 10K type strain sequencing project: providing services to taxonomists for standard genome sequencing and annotation.</title>
        <authorList>
            <consortium name="The Broad Institute Genomics Platform"/>
            <consortium name="The Broad Institute Genome Sequencing Center for Infectious Disease"/>
            <person name="Wu L."/>
            <person name="Ma J."/>
        </authorList>
    </citation>
    <scope>NUCLEOTIDE SEQUENCE [LARGE SCALE GENOMIC DNA]</scope>
    <source>
        <strain evidence="3">JCM 4586</strain>
    </source>
</reference>
<evidence type="ECO:0000259" key="1">
    <source>
        <dbReference type="Pfam" id="PF00561"/>
    </source>
</evidence>